<accession>A0A4R8S8M2</accession>
<dbReference type="Proteomes" id="UP000295117">
    <property type="component" value="Unassembled WGS sequence"/>
</dbReference>
<evidence type="ECO:0000313" key="1">
    <source>
        <dbReference type="EMBL" id="TDZ83237.1"/>
    </source>
</evidence>
<organism evidence="1 2">
    <name type="scientific">Mycobacteroides salmoniphilum</name>
    <dbReference type="NCBI Taxonomy" id="404941"/>
    <lineage>
        <taxon>Bacteria</taxon>
        <taxon>Bacillati</taxon>
        <taxon>Actinomycetota</taxon>
        <taxon>Actinomycetes</taxon>
        <taxon>Mycobacteriales</taxon>
        <taxon>Mycobacteriaceae</taxon>
        <taxon>Mycobacteroides</taxon>
    </lineage>
</organism>
<dbReference type="EMBL" id="PECH01000006">
    <property type="protein sequence ID" value="TDZ83237.1"/>
    <property type="molecule type" value="Genomic_DNA"/>
</dbReference>
<dbReference type="RefSeq" id="WP_134070966.1">
    <property type="nucleotide sequence ID" value="NZ_PECH01000006.1"/>
</dbReference>
<gene>
    <name evidence="1" type="ORF">DE4585_02032</name>
</gene>
<proteinExistence type="predicted"/>
<reference evidence="1 2" key="1">
    <citation type="journal article" date="2019" name="Sci. Rep.">
        <title>Extended insight into the Mycobacterium chelonae-abscessus complex through whole genome sequencing of Mycobacterium salmoniphilum outbreak and Mycobacterium salmoniphilum-like strains.</title>
        <authorList>
            <person name="Behra P.R.K."/>
            <person name="Das S."/>
            <person name="Pettersson B.M.F."/>
            <person name="Shirreff L."/>
            <person name="DuCote T."/>
            <person name="Jacobsson K.G."/>
            <person name="Ennis D.G."/>
            <person name="Kirsebom L.A."/>
        </authorList>
    </citation>
    <scope>NUCLEOTIDE SEQUENCE [LARGE SCALE GENOMIC DNA]</scope>
    <source>
        <strain evidence="1 2">DE 4585</strain>
    </source>
</reference>
<name>A0A4R8S8M2_9MYCO</name>
<sequence length="364" mass="39293">MASKRDENHLSEETVVIEPPPAQLLVIIGDDTHIFHPSAQSVVVGVGGDGSIQIAPDSLPGPHVVLRKTGTYWIGEAIDHEILVDGRHQSSFYVVEPVTCRFPGQDRSVTFLTESHRRGQTIEVDPGTLRAGIAAAQHLDHQGLTPLVHEDATDPPWTARYANTETWPDEKLLTQLERAYGWPVGTLKRIRDGQEPPASPGNAGTETTDLVVSTGQVPLMVNTAQLALQTILPRIDTLPDPNNPDLPARADAIAADLRRVEELCRRAAKHSHGVPEFVRILSDVRRAYRKVMLVAAQSRGAYLSQRLYAARHHSGLTVEEIAMAAAVPTDAVTAAETGTGAAPADEVALTHLLNYLTTALGPAT</sequence>
<protein>
    <recommendedName>
        <fullName evidence="3">FHA domain-containing protein</fullName>
    </recommendedName>
</protein>
<evidence type="ECO:0008006" key="3">
    <source>
        <dbReference type="Google" id="ProtNLM"/>
    </source>
</evidence>
<comment type="caution">
    <text evidence="1">The sequence shown here is derived from an EMBL/GenBank/DDBJ whole genome shotgun (WGS) entry which is preliminary data.</text>
</comment>
<dbReference type="AlphaFoldDB" id="A0A4R8S8M2"/>
<evidence type="ECO:0000313" key="2">
    <source>
        <dbReference type="Proteomes" id="UP000295117"/>
    </source>
</evidence>